<proteinExistence type="predicted"/>
<organism evidence="2 3">
    <name type="scientific">Podospora australis</name>
    <dbReference type="NCBI Taxonomy" id="1536484"/>
    <lineage>
        <taxon>Eukaryota</taxon>
        <taxon>Fungi</taxon>
        <taxon>Dikarya</taxon>
        <taxon>Ascomycota</taxon>
        <taxon>Pezizomycotina</taxon>
        <taxon>Sordariomycetes</taxon>
        <taxon>Sordariomycetidae</taxon>
        <taxon>Sordariales</taxon>
        <taxon>Podosporaceae</taxon>
        <taxon>Podospora</taxon>
    </lineage>
</organism>
<gene>
    <name evidence="2" type="ORF">QBC35DRAFT_482795</name>
</gene>
<evidence type="ECO:0000256" key="1">
    <source>
        <dbReference type="SAM" id="MobiDB-lite"/>
    </source>
</evidence>
<evidence type="ECO:0008006" key="4">
    <source>
        <dbReference type="Google" id="ProtNLM"/>
    </source>
</evidence>
<sequence length="395" mass="44006">MAPTKPKKKSTKDKARDRLRAKGASSQASNVNPRELLAQAVAMLEVGNAEGAAKAAGIAYEHIGETGRLAGAALSILGQVHVELGEIDTARNFFACAVKADEDGSLPEDLGGGPEKFLWLAQLSEDGGKDSVAWFERGAAALRTQIQTLTESLDSRPLTRDQQEAIIAEKRKKLADTLCAVAEVYMTDLSWEEDAESRCEALVTEATMLAPEQAETWQTVANVRISQTRTEEAQEALKRSLQLWTDLAPEDPAVPAFPSRVSLVRLLIEVGLEEEAIEVAERLVDEDDLSVEAWYLGGYGKYMLGDKLKQEVQDSQNEKWKSIWRSSRKWLAQCLRIFEAEEYEDERLREHARELLTMIKSELGEPHQEGEDDEIWEDTDDSEGEDAEDEDTEMH</sequence>
<dbReference type="InterPro" id="IPR011990">
    <property type="entry name" value="TPR-like_helical_dom_sf"/>
</dbReference>
<dbReference type="CDD" id="cd24142">
    <property type="entry name" value="ACL4-like"/>
    <property type="match status" value="1"/>
</dbReference>
<feature type="region of interest" description="Disordered" evidence="1">
    <location>
        <begin position="359"/>
        <end position="395"/>
    </location>
</feature>
<dbReference type="Proteomes" id="UP001302126">
    <property type="component" value="Unassembled WGS sequence"/>
</dbReference>
<evidence type="ECO:0000313" key="3">
    <source>
        <dbReference type="Proteomes" id="UP001302126"/>
    </source>
</evidence>
<reference evidence="2" key="1">
    <citation type="journal article" date="2023" name="Mol. Phylogenet. Evol.">
        <title>Genome-scale phylogeny and comparative genomics of the fungal order Sordariales.</title>
        <authorList>
            <person name="Hensen N."/>
            <person name="Bonometti L."/>
            <person name="Westerberg I."/>
            <person name="Brannstrom I.O."/>
            <person name="Guillou S."/>
            <person name="Cros-Aarteil S."/>
            <person name="Calhoun S."/>
            <person name="Haridas S."/>
            <person name="Kuo A."/>
            <person name="Mondo S."/>
            <person name="Pangilinan J."/>
            <person name="Riley R."/>
            <person name="LaButti K."/>
            <person name="Andreopoulos B."/>
            <person name="Lipzen A."/>
            <person name="Chen C."/>
            <person name="Yan M."/>
            <person name="Daum C."/>
            <person name="Ng V."/>
            <person name="Clum A."/>
            <person name="Steindorff A."/>
            <person name="Ohm R.A."/>
            <person name="Martin F."/>
            <person name="Silar P."/>
            <person name="Natvig D.O."/>
            <person name="Lalanne C."/>
            <person name="Gautier V."/>
            <person name="Ament-Velasquez S.L."/>
            <person name="Kruys A."/>
            <person name="Hutchinson M.I."/>
            <person name="Powell A.J."/>
            <person name="Barry K."/>
            <person name="Miller A.N."/>
            <person name="Grigoriev I.V."/>
            <person name="Debuchy R."/>
            <person name="Gladieux P."/>
            <person name="Hiltunen Thoren M."/>
            <person name="Johannesson H."/>
        </authorList>
    </citation>
    <scope>NUCLEOTIDE SEQUENCE</scope>
    <source>
        <strain evidence="2">PSN309</strain>
    </source>
</reference>
<dbReference type="EMBL" id="MU864353">
    <property type="protein sequence ID" value="KAK4192611.1"/>
    <property type="molecule type" value="Genomic_DNA"/>
</dbReference>
<dbReference type="AlphaFoldDB" id="A0AAN6X2V2"/>
<reference evidence="2" key="2">
    <citation type="submission" date="2023-05" db="EMBL/GenBank/DDBJ databases">
        <authorList>
            <consortium name="Lawrence Berkeley National Laboratory"/>
            <person name="Steindorff A."/>
            <person name="Hensen N."/>
            <person name="Bonometti L."/>
            <person name="Westerberg I."/>
            <person name="Brannstrom I.O."/>
            <person name="Guillou S."/>
            <person name="Cros-Aarteil S."/>
            <person name="Calhoun S."/>
            <person name="Haridas S."/>
            <person name="Kuo A."/>
            <person name="Mondo S."/>
            <person name="Pangilinan J."/>
            <person name="Riley R."/>
            <person name="Labutti K."/>
            <person name="Andreopoulos B."/>
            <person name="Lipzen A."/>
            <person name="Chen C."/>
            <person name="Yanf M."/>
            <person name="Daum C."/>
            <person name="Ng V."/>
            <person name="Clum A."/>
            <person name="Ohm R."/>
            <person name="Martin F."/>
            <person name="Silar P."/>
            <person name="Natvig D."/>
            <person name="Lalanne C."/>
            <person name="Gautier V."/>
            <person name="Ament-Velasquez S.L."/>
            <person name="Kruys A."/>
            <person name="Hutchinson M.I."/>
            <person name="Powell A.J."/>
            <person name="Barry K."/>
            <person name="Miller A.N."/>
            <person name="Grigoriev I.V."/>
            <person name="Debuchy R."/>
            <person name="Gladieux P."/>
            <person name="Thoren M.H."/>
            <person name="Johannesson H."/>
        </authorList>
    </citation>
    <scope>NUCLEOTIDE SEQUENCE</scope>
    <source>
        <strain evidence="2">PSN309</strain>
    </source>
</reference>
<feature type="compositionally biased region" description="Basic residues" evidence="1">
    <location>
        <begin position="1"/>
        <end position="11"/>
    </location>
</feature>
<dbReference type="Gene3D" id="1.25.40.10">
    <property type="entry name" value="Tetratricopeptide repeat domain"/>
    <property type="match status" value="1"/>
</dbReference>
<accession>A0AAN6X2V2</accession>
<feature type="region of interest" description="Disordered" evidence="1">
    <location>
        <begin position="1"/>
        <end position="30"/>
    </location>
</feature>
<dbReference type="SUPFAM" id="SSF48452">
    <property type="entry name" value="TPR-like"/>
    <property type="match status" value="1"/>
</dbReference>
<protein>
    <recommendedName>
        <fullName evidence="4">Assembly chaperone of rpl4</fullName>
    </recommendedName>
</protein>
<feature type="compositionally biased region" description="Acidic residues" evidence="1">
    <location>
        <begin position="370"/>
        <end position="395"/>
    </location>
</feature>
<name>A0AAN6X2V2_9PEZI</name>
<comment type="caution">
    <text evidence="2">The sequence shown here is derived from an EMBL/GenBank/DDBJ whole genome shotgun (WGS) entry which is preliminary data.</text>
</comment>
<evidence type="ECO:0000313" key="2">
    <source>
        <dbReference type="EMBL" id="KAK4192611.1"/>
    </source>
</evidence>
<keyword evidence="3" id="KW-1185">Reference proteome</keyword>